<keyword evidence="1" id="KW-0472">Membrane</keyword>
<dbReference type="Proteomes" id="UP000502035">
    <property type="component" value="Chromosome"/>
</dbReference>
<feature type="domain" description="Putative Flp pilus-assembly TadG-like N-terminal" evidence="2">
    <location>
        <begin position="15"/>
        <end position="61"/>
    </location>
</feature>
<dbReference type="AlphaFoldDB" id="A0A6G7YJG2"/>
<evidence type="ECO:0000313" key="4">
    <source>
        <dbReference type="Proteomes" id="UP000502035"/>
    </source>
</evidence>
<proteinExistence type="predicted"/>
<dbReference type="KEGG" id="npi:G7071_16990"/>
<feature type="transmembrane region" description="Helical" evidence="1">
    <location>
        <begin position="15"/>
        <end position="36"/>
    </location>
</feature>
<organism evidence="3 4">
    <name type="scientific">Nocardioides piscis</name>
    <dbReference type="NCBI Taxonomy" id="2714938"/>
    <lineage>
        <taxon>Bacteria</taxon>
        <taxon>Bacillati</taxon>
        <taxon>Actinomycetota</taxon>
        <taxon>Actinomycetes</taxon>
        <taxon>Propionibacteriales</taxon>
        <taxon>Nocardioidaceae</taxon>
        <taxon>Nocardioides</taxon>
    </lineage>
</organism>
<keyword evidence="1" id="KW-1133">Transmembrane helix</keyword>
<evidence type="ECO:0000313" key="3">
    <source>
        <dbReference type="EMBL" id="QIK76875.1"/>
    </source>
</evidence>
<evidence type="ECO:0000256" key="1">
    <source>
        <dbReference type="SAM" id="Phobius"/>
    </source>
</evidence>
<dbReference type="Pfam" id="PF13400">
    <property type="entry name" value="Tad"/>
    <property type="match status" value="1"/>
</dbReference>
<reference evidence="3 4" key="1">
    <citation type="submission" date="2020-03" db="EMBL/GenBank/DDBJ databases">
        <title>Nocardioides sp. nov., isolated from fish.</title>
        <authorList>
            <person name="Hyun D.-W."/>
            <person name="Bae J.-W."/>
        </authorList>
    </citation>
    <scope>NUCLEOTIDE SEQUENCE [LARGE SCALE GENOMIC DNA]</scope>
    <source>
        <strain evidence="3 4">HDW12A</strain>
    </source>
</reference>
<gene>
    <name evidence="3" type="ORF">G7071_16990</name>
</gene>
<evidence type="ECO:0000259" key="2">
    <source>
        <dbReference type="Pfam" id="PF13400"/>
    </source>
</evidence>
<keyword evidence="1" id="KW-0812">Transmembrane</keyword>
<dbReference type="RefSeq" id="WP_166320560.1">
    <property type="nucleotide sequence ID" value="NZ_CP049866.1"/>
</dbReference>
<protein>
    <recommendedName>
        <fullName evidence="2">Putative Flp pilus-assembly TadG-like N-terminal domain-containing protein</fullName>
    </recommendedName>
</protein>
<accession>A0A6G7YJG2</accession>
<sequence length="428" mass="44377">MLSSTQARRQRTEEGAVAVLTVLLCLALFGIAAIVVDLGNAQMQRRIAQNAGDSAALAGGNAMFNSAAPYVPDLVNAETAAKDYALKNHGITAAEWSACVDPGALSTPSSTPCISFEVTPTIARVRVKIPTRDAGATFARIIGVNTLDVSAFARSTLNRDGKSLCGLCVVGTSMEHDMQNGKVTVNGADIHLNGDVEVGPNGLVATTGEIRVEGTADGSNYTPSPDEGALPIPDPLEDWFDKPDMTGLPLGTNPCAQGPGRYGDFNFPNSTCTLSPGLYVVTGKWDLAGLAGMVGNGVTLFFTCGTAPIPSACISPGEAGGWLNFAGNGVFNIVAPTTGDYAGMALWYDRLNNSPLDLNGNGSVTYTGTVYANSAELRFTGNACGTGALDALVIVRTVRLSGANPCLELNYNQAASTQLPPGRLHLDQ</sequence>
<keyword evidence="4" id="KW-1185">Reference proteome</keyword>
<dbReference type="InterPro" id="IPR028087">
    <property type="entry name" value="Tad_N"/>
</dbReference>
<name>A0A6G7YJG2_9ACTN</name>
<dbReference type="EMBL" id="CP049866">
    <property type="protein sequence ID" value="QIK76875.1"/>
    <property type="molecule type" value="Genomic_DNA"/>
</dbReference>